<organism evidence="3 4">
    <name type="scientific">Aduncisulcus paluster</name>
    <dbReference type="NCBI Taxonomy" id="2918883"/>
    <lineage>
        <taxon>Eukaryota</taxon>
        <taxon>Metamonada</taxon>
        <taxon>Carpediemonas-like organisms</taxon>
        <taxon>Aduncisulcus</taxon>
    </lineage>
</organism>
<feature type="domain" description="Reverse transcriptase/retrotransposon-derived protein RNase H-like" evidence="2">
    <location>
        <begin position="25"/>
        <end position="110"/>
    </location>
</feature>
<dbReference type="InterPro" id="IPR050951">
    <property type="entry name" value="Retrovirus_Pol_polyprotein"/>
</dbReference>
<dbReference type="SUPFAM" id="SSF56672">
    <property type="entry name" value="DNA/RNA polymerases"/>
    <property type="match status" value="1"/>
</dbReference>
<dbReference type="InterPro" id="IPR043128">
    <property type="entry name" value="Rev_trsase/Diguanyl_cyclase"/>
</dbReference>
<dbReference type="Gene3D" id="3.10.20.370">
    <property type="match status" value="1"/>
</dbReference>
<sequence>MHIPNFSSRAHKLYDLLSKQRSFSFTQEHQRIFDDLRDSIQPDNPLTFFDQSKPHFLYCDASDWGVGGVLFQEDKPVMFISKKLTETQRNWSVLEKEAFAIFHCLKATEFLLA</sequence>
<dbReference type="InterPro" id="IPR043502">
    <property type="entry name" value="DNA/RNA_pol_sf"/>
</dbReference>
<dbReference type="PANTHER" id="PTHR37984">
    <property type="entry name" value="PROTEIN CBG26694"/>
    <property type="match status" value="1"/>
</dbReference>
<evidence type="ECO:0000256" key="1">
    <source>
        <dbReference type="ARBA" id="ARBA00023268"/>
    </source>
</evidence>
<dbReference type="Gene3D" id="3.30.70.270">
    <property type="match status" value="1"/>
</dbReference>
<accession>A0ABQ5KZ38</accession>
<gene>
    <name evidence="3" type="ORF">ADUPG1_003621</name>
</gene>
<dbReference type="Proteomes" id="UP001057375">
    <property type="component" value="Unassembled WGS sequence"/>
</dbReference>
<keyword evidence="4" id="KW-1185">Reference proteome</keyword>
<dbReference type="Pfam" id="PF17919">
    <property type="entry name" value="RT_RNaseH_2"/>
    <property type="match status" value="1"/>
</dbReference>
<reference evidence="3" key="1">
    <citation type="submission" date="2022-03" db="EMBL/GenBank/DDBJ databases">
        <title>Draft genome sequence of Aduncisulcus paluster, a free-living microaerophilic Fornicata.</title>
        <authorList>
            <person name="Yuyama I."/>
            <person name="Kume K."/>
            <person name="Tamura T."/>
            <person name="Inagaki Y."/>
            <person name="Hashimoto T."/>
        </authorList>
    </citation>
    <scope>NUCLEOTIDE SEQUENCE</scope>
    <source>
        <strain evidence="3">NY0171</strain>
    </source>
</reference>
<evidence type="ECO:0000259" key="2">
    <source>
        <dbReference type="Pfam" id="PF17919"/>
    </source>
</evidence>
<protein>
    <submittedName>
        <fullName evidence="3">Uncharacterized protein E5676_scaffold863G00210</fullName>
    </submittedName>
</protein>
<keyword evidence="1" id="KW-0511">Multifunctional enzyme</keyword>
<dbReference type="PANTHER" id="PTHR37984:SF5">
    <property type="entry name" value="PROTEIN NYNRIN-LIKE"/>
    <property type="match status" value="1"/>
</dbReference>
<evidence type="ECO:0000313" key="4">
    <source>
        <dbReference type="Proteomes" id="UP001057375"/>
    </source>
</evidence>
<feature type="non-terminal residue" evidence="3">
    <location>
        <position position="113"/>
    </location>
</feature>
<name>A0ABQ5KZ38_9EUKA</name>
<dbReference type="EMBL" id="BQXS01005021">
    <property type="protein sequence ID" value="GKT37683.1"/>
    <property type="molecule type" value="Genomic_DNA"/>
</dbReference>
<proteinExistence type="predicted"/>
<comment type="caution">
    <text evidence="3">The sequence shown here is derived from an EMBL/GenBank/DDBJ whole genome shotgun (WGS) entry which is preliminary data.</text>
</comment>
<evidence type="ECO:0000313" key="3">
    <source>
        <dbReference type="EMBL" id="GKT37683.1"/>
    </source>
</evidence>
<dbReference type="InterPro" id="IPR041577">
    <property type="entry name" value="RT_RNaseH_2"/>
</dbReference>